<reference evidence="4" key="2">
    <citation type="submission" date="2020-11" db="EMBL/GenBank/DDBJ databases">
        <authorList>
            <person name="McCartney M.A."/>
            <person name="Auch B."/>
            <person name="Kono T."/>
            <person name="Mallez S."/>
            <person name="Becker A."/>
            <person name="Gohl D.M."/>
            <person name="Silverstein K.A.T."/>
            <person name="Koren S."/>
            <person name="Bechman K.B."/>
            <person name="Herman A."/>
            <person name="Abrahante J.E."/>
            <person name="Garbe J."/>
        </authorList>
    </citation>
    <scope>NUCLEOTIDE SEQUENCE</scope>
    <source>
        <strain evidence="4">Duluth1</strain>
        <tissue evidence="4">Whole animal</tissue>
    </source>
</reference>
<dbReference type="GO" id="GO:0016787">
    <property type="term" value="F:hydrolase activity"/>
    <property type="evidence" value="ECO:0007669"/>
    <property type="project" value="UniProtKB-KW"/>
</dbReference>
<evidence type="ECO:0000256" key="2">
    <source>
        <dbReference type="ARBA" id="ARBA00022801"/>
    </source>
</evidence>
<dbReference type="InterPro" id="IPR002018">
    <property type="entry name" value="CarbesteraseB"/>
</dbReference>
<dbReference type="SUPFAM" id="SSF53474">
    <property type="entry name" value="alpha/beta-Hydrolases"/>
    <property type="match status" value="1"/>
</dbReference>
<organism evidence="4 5">
    <name type="scientific">Dreissena polymorpha</name>
    <name type="common">Zebra mussel</name>
    <name type="synonym">Mytilus polymorpha</name>
    <dbReference type="NCBI Taxonomy" id="45954"/>
    <lineage>
        <taxon>Eukaryota</taxon>
        <taxon>Metazoa</taxon>
        <taxon>Spiralia</taxon>
        <taxon>Lophotrochozoa</taxon>
        <taxon>Mollusca</taxon>
        <taxon>Bivalvia</taxon>
        <taxon>Autobranchia</taxon>
        <taxon>Heteroconchia</taxon>
        <taxon>Euheterodonta</taxon>
        <taxon>Imparidentia</taxon>
        <taxon>Neoheterodontei</taxon>
        <taxon>Myida</taxon>
        <taxon>Dreissenoidea</taxon>
        <taxon>Dreissenidae</taxon>
        <taxon>Dreissena</taxon>
    </lineage>
</organism>
<evidence type="ECO:0000313" key="4">
    <source>
        <dbReference type="EMBL" id="KAH3729758.1"/>
    </source>
</evidence>
<protein>
    <recommendedName>
        <fullName evidence="3">Carboxylesterase type B domain-containing protein</fullName>
    </recommendedName>
</protein>
<gene>
    <name evidence="4" type="ORF">DPMN_055736</name>
</gene>
<sequence length="127" mass="13875">MFEFVQSTDGKLPGNQGLWDQHLGIKWVHDNIKAFTGNPNDVTIFGESAGGASVVYQALYPGNQGFFQRVIAQSGSALAYWASHELPNAEAFITKKGCNQAPDSLECLRALTSGNFKTTTLYHGHRL</sequence>
<dbReference type="InterPro" id="IPR029058">
    <property type="entry name" value="AB_hydrolase_fold"/>
</dbReference>
<comment type="similarity">
    <text evidence="1">Belongs to the type-B carboxylesterase/lipase family.</text>
</comment>
<keyword evidence="5" id="KW-1185">Reference proteome</keyword>
<proteinExistence type="inferred from homology"/>
<name>A0A9D4CSZ0_DREPO</name>
<dbReference type="PANTHER" id="PTHR43142">
    <property type="entry name" value="CARBOXYLIC ESTER HYDROLASE"/>
    <property type="match status" value="1"/>
</dbReference>
<dbReference type="OrthoDB" id="408631at2759"/>
<dbReference type="PANTHER" id="PTHR43142:SF1">
    <property type="entry name" value="CARBOXYLIC ESTER HYDROLASE"/>
    <property type="match status" value="1"/>
</dbReference>
<evidence type="ECO:0000313" key="5">
    <source>
        <dbReference type="Proteomes" id="UP000828390"/>
    </source>
</evidence>
<dbReference type="Proteomes" id="UP000828390">
    <property type="component" value="Unassembled WGS sequence"/>
</dbReference>
<evidence type="ECO:0000256" key="1">
    <source>
        <dbReference type="ARBA" id="ARBA00005964"/>
    </source>
</evidence>
<keyword evidence="2" id="KW-0378">Hydrolase</keyword>
<dbReference type="AlphaFoldDB" id="A0A9D4CSZ0"/>
<comment type="caution">
    <text evidence="4">The sequence shown here is derived from an EMBL/GenBank/DDBJ whole genome shotgun (WGS) entry which is preliminary data.</text>
</comment>
<feature type="domain" description="Carboxylesterase type B" evidence="3">
    <location>
        <begin position="2"/>
        <end position="117"/>
    </location>
</feature>
<dbReference type="Gene3D" id="3.40.50.1820">
    <property type="entry name" value="alpha/beta hydrolase"/>
    <property type="match status" value="1"/>
</dbReference>
<dbReference type="Pfam" id="PF00135">
    <property type="entry name" value="COesterase"/>
    <property type="match status" value="1"/>
</dbReference>
<accession>A0A9D4CSZ0</accession>
<dbReference type="EMBL" id="JAIWYP010000012">
    <property type="protein sequence ID" value="KAH3729758.1"/>
    <property type="molecule type" value="Genomic_DNA"/>
</dbReference>
<evidence type="ECO:0000259" key="3">
    <source>
        <dbReference type="Pfam" id="PF00135"/>
    </source>
</evidence>
<reference evidence="4" key="1">
    <citation type="journal article" date="2019" name="bioRxiv">
        <title>The Genome of the Zebra Mussel, Dreissena polymorpha: A Resource for Invasive Species Research.</title>
        <authorList>
            <person name="McCartney M.A."/>
            <person name="Auch B."/>
            <person name="Kono T."/>
            <person name="Mallez S."/>
            <person name="Zhang Y."/>
            <person name="Obille A."/>
            <person name="Becker A."/>
            <person name="Abrahante J.E."/>
            <person name="Garbe J."/>
            <person name="Badalamenti J.P."/>
            <person name="Herman A."/>
            <person name="Mangelson H."/>
            <person name="Liachko I."/>
            <person name="Sullivan S."/>
            <person name="Sone E.D."/>
            <person name="Koren S."/>
            <person name="Silverstein K.A.T."/>
            <person name="Beckman K.B."/>
            <person name="Gohl D.M."/>
        </authorList>
    </citation>
    <scope>NUCLEOTIDE SEQUENCE</scope>
    <source>
        <strain evidence="4">Duluth1</strain>
        <tissue evidence="4">Whole animal</tissue>
    </source>
</reference>